<evidence type="ECO:0000313" key="1">
    <source>
        <dbReference type="EMBL" id="GAA2412858.1"/>
    </source>
</evidence>
<gene>
    <name evidence="1" type="ORF">GCM10010420_47850</name>
</gene>
<dbReference type="EMBL" id="BAAATJ010000029">
    <property type="protein sequence ID" value="GAA2412858.1"/>
    <property type="molecule type" value="Genomic_DNA"/>
</dbReference>
<name>A0ABN3ISS4_9ACTN</name>
<evidence type="ECO:0000313" key="2">
    <source>
        <dbReference type="Proteomes" id="UP001500058"/>
    </source>
</evidence>
<comment type="caution">
    <text evidence="1">The sequence shown here is derived from an EMBL/GenBank/DDBJ whole genome shotgun (WGS) entry which is preliminary data.</text>
</comment>
<dbReference type="Proteomes" id="UP001500058">
    <property type="component" value="Unassembled WGS sequence"/>
</dbReference>
<proteinExistence type="predicted"/>
<organism evidence="1 2">
    <name type="scientific">Streptomyces glaucosporus</name>
    <dbReference type="NCBI Taxonomy" id="284044"/>
    <lineage>
        <taxon>Bacteria</taxon>
        <taxon>Bacillati</taxon>
        <taxon>Actinomycetota</taxon>
        <taxon>Actinomycetes</taxon>
        <taxon>Kitasatosporales</taxon>
        <taxon>Streptomycetaceae</taxon>
        <taxon>Streptomyces</taxon>
    </lineage>
</organism>
<reference evidence="1 2" key="1">
    <citation type="journal article" date="2019" name="Int. J. Syst. Evol. Microbiol.">
        <title>The Global Catalogue of Microorganisms (GCM) 10K type strain sequencing project: providing services to taxonomists for standard genome sequencing and annotation.</title>
        <authorList>
            <consortium name="The Broad Institute Genomics Platform"/>
            <consortium name="The Broad Institute Genome Sequencing Center for Infectious Disease"/>
            <person name="Wu L."/>
            <person name="Ma J."/>
        </authorList>
    </citation>
    <scope>NUCLEOTIDE SEQUENCE [LARGE SCALE GENOMIC DNA]</scope>
    <source>
        <strain evidence="1 2">JCM 6921</strain>
    </source>
</reference>
<accession>A0ABN3ISS4</accession>
<protein>
    <submittedName>
        <fullName evidence="1">Uncharacterized protein</fullName>
    </submittedName>
</protein>
<sequence>MIHPEIKEWVEGFQGGVDYIDFVSSRVNLADWVAISRVFHPSFIEVEDCILWDRVYDPENFRAWKRELNGDATSIELVLNQLRLWQVIDFPEDELSQKISMEVAKEISFFWRSSLERGYPDRNFDVSVASTEDGPVVRFVTLR</sequence>
<dbReference type="RefSeq" id="WP_344633189.1">
    <property type="nucleotide sequence ID" value="NZ_BAAATJ010000029.1"/>
</dbReference>
<keyword evidence="2" id="KW-1185">Reference proteome</keyword>